<evidence type="ECO:0000313" key="4">
    <source>
        <dbReference type="Proteomes" id="UP000321393"/>
    </source>
</evidence>
<dbReference type="Proteomes" id="UP000321393">
    <property type="component" value="Unassembled WGS sequence"/>
</dbReference>
<organism evidence="2 4">
    <name type="scientific">Cucumis melo var. makuwa</name>
    <name type="common">Oriental melon</name>
    <dbReference type="NCBI Taxonomy" id="1194695"/>
    <lineage>
        <taxon>Eukaryota</taxon>
        <taxon>Viridiplantae</taxon>
        <taxon>Streptophyta</taxon>
        <taxon>Embryophyta</taxon>
        <taxon>Tracheophyta</taxon>
        <taxon>Spermatophyta</taxon>
        <taxon>Magnoliopsida</taxon>
        <taxon>eudicotyledons</taxon>
        <taxon>Gunneridae</taxon>
        <taxon>Pentapetalae</taxon>
        <taxon>rosids</taxon>
        <taxon>fabids</taxon>
        <taxon>Cucurbitales</taxon>
        <taxon>Cucurbitaceae</taxon>
        <taxon>Benincaseae</taxon>
        <taxon>Cucumis</taxon>
    </lineage>
</organism>
<feature type="compositionally biased region" description="Basic and acidic residues" evidence="1">
    <location>
        <begin position="79"/>
        <end position="95"/>
    </location>
</feature>
<dbReference type="EMBL" id="SSTE01000699">
    <property type="protein sequence ID" value="KAA0067069.1"/>
    <property type="molecule type" value="Genomic_DNA"/>
</dbReference>
<sequence length="223" mass="25262">MLYLKACPAFLEKFPQTVVKDDICTIPNLPRIINLHRNKEKTKCLKTKKEGQTTVVDEVETKEEEEREDKQVPLKRKRKGEEEDSSLKEKMRLKAKDSRDPLYLALTIVPQDQTPKETISLPKSKTTMAKIISSPSGTPPPPLPSIQKQTPSTSKTKSPSPSHKIQTHTFLMRQKDTFQTLVVTLLDPTLLENPSLDDPLTNQGDDSLQELFEDSICDPFSVH</sequence>
<feature type="region of interest" description="Disordered" evidence="1">
    <location>
        <begin position="46"/>
        <end position="95"/>
    </location>
</feature>
<feature type="compositionally biased region" description="Acidic residues" evidence="1">
    <location>
        <begin position="57"/>
        <end position="67"/>
    </location>
</feature>
<evidence type="ECO:0000313" key="5">
    <source>
        <dbReference type="Proteomes" id="UP000321947"/>
    </source>
</evidence>
<name>A0A5A7VP61_CUCMM</name>
<evidence type="ECO:0000313" key="3">
    <source>
        <dbReference type="EMBL" id="TYK26305.1"/>
    </source>
</evidence>
<feature type="compositionally biased region" description="Polar residues" evidence="1">
    <location>
        <begin position="115"/>
        <end position="127"/>
    </location>
</feature>
<protein>
    <submittedName>
        <fullName evidence="2">Uncharacterized protein</fullName>
    </submittedName>
</protein>
<dbReference type="EMBL" id="SSTD01003480">
    <property type="protein sequence ID" value="TYK26305.1"/>
    <property type="molecule type" value="Genomic_DNA"/>
</dbReference>
<accession>A0A5A7VP61</accession>
<comment type="caution">
    <text evidence="2">The sequence shown here is derived from an EMBL/GenBank/DDBJ whole genome shotgun (WGS) entry which is preliminary data.</text>
</comment>
<feature type="compositionally biased region" description="Low complexity" evidence="1">
    <location>
        <begin position="145"/>
        <end position="162"/>
    </location>
</feature>
<gene>
    <name evidence="3" type="ORF">E5676_scaffold14G00820</name>
    <name evidence="2" type="ORF">E6C27_scaffold38G001190</name>
</gene>
<evidence type="ECO:0000313" key="2">
    <source>
        <dbReference type="EMBL" id="KAA0067069.1"/>
    </source>
</evidence>
<dbReference type="Proteomes" id="UP000321947">
    <property type="component" value="Unassembled WGS sequence"/>
</dbReference>
<proteinExistence type="predicted"/>
<reference evidence="4 5" key="1">
    <citation type="submission" date="2019-08" db="EMBL/GenBank/DDBJ databases">
        <title>Draft genome sequences of two oriental melons (Cucumis melo L. var makuwa).</title>
        <authorList>
            <person name="Kwon S.-Y."/>
        </authorList>
    </citation>
    <scope>NUCLEOTIDE SEQUENCE [LARGE SCALE GENOMIC DNA]</scope>
    <source>
        <strain evidence="5">cv. Chang Bougi</strain>
        <strain evidence="4">cv. SW 3</strain>
        <tissue evidence="2">Leaf</tissue>
    </source>
</reference>
<evidence type="ECO:0000256" key="1">
    <source>
        <dbReference type="SAM" id="MobiDB-lite"/>
    </source>
</evidence>
<dbReference type="AlphaFoldDB" id="A0A5A7VP61"/>
<feature type="region of interest" description="Disordered" evidence="1">
    <location>
        <begin position="115"/>
        <end position="164"/>
    </location>
</feature>